<dbReference type="Gene3D" id="2.60.40.1970">
    <property type="entry name" value="YEATS domain"/>
    <property type="match status" value="1"/>
</dbReference>
<keyword evidence="5" id="KW-1185">Reference proteome</keyword>
<evidence type="ECO:0000256" key="1">
    <source>
        <dbReference type="ARBA" id="ARBA00023242"/>
    </source>
</evidence>
<dbReference type="PROSITE" id="PS51037">
    <property type="entry name" value="YEATS"/>
    <property type="match status" value="1"/>
</dbReference>
<dbReference type="EMBL" id="KN818231">
    <property type="protein sequence ID" value="KIL67459.1"/>
    <property type="molecule type" value="Genomic_DNA"/>
</dbReference>
<gene>
    <name evidence="4" type="ORF">M378DRAFT_255858</name>
</gene>
<comment type="subcellular location">
    <subcellularLocation>
        <location evidence="2">Nucleus</location>
    </subcellularLocation>
</comment>
<keyword evidence="1 2" id="KW-0539">Nucleus</keyword>
<reference evidence="4 5" key="1">
    <citation type="submission" date="2014-04" db="EMBL/GenBank/DDBJ databases">
        <title>Evolutionary Origins and Diversification of the Mycorrhizal Mutualists.</title>
        <authorList>
            <consortium name="DOE Joint Genome Institute"/>
            <consortium name="Mycorrhizal Genomics Consortium"/>
            <person name="Kohler A."/>
            <person name="Kuo A."/>
            <person name="Nagy L.G."/>
            <person name="Floudas D."/>
            <person name="Copeland A."/>
            <person name="Barry K.W."/>
            <person name="Cichocki N."/>
            <person name="Veneault-Fourrey C."/>
            <person name="LaButti K."/>
            <person name="Lindquist E.A."/>
            <person name="Lipzen A."/>
            <person name="Lundell T."/>
            <person name="Morin E."/>
            <person name="Murat C."/>
            <person name="Riley R."/>
            <person name="Ohm R."/>
            <person name="Sun H."/>
            <person name="Tunlid A."/>
            <person name="Henrissat B."/>
            <person name="Grigoriev I.V."/>
            <person name="Hibbett D.S."/>
            <person name="Martin F."/>
        </authorList>
    </citation>
    <scope>NUCLEOTIDE SEQUENCE [LARGE SCALE GENOMIC DNA]</scope>
    <source>
        <strain evidence="4 5">Koide BX008</strain>
    </source>
</reference>
<sequence length="833" mass="91728">MEVVEVATEEVVDVVEVALSVEVVVGVVVAVWSVDVFGVGISCWAADKLRRRRRQTSQPFMTGRQKEQVAVCSTTLMSSFIAADLDAHIRLTHRIASALQDRLRWADLLASSVLDDHTHHQSSFNAAAFDALRAIEAPCTLLFDHPPPAPPRPRSTSSCFLYIKSTVLGYPGQDLYLLRCPKCLRTTFTTLQGLLNHARIAHRLEWGTHEDCVRECAVIHPGLDTAAGVEVGIGSSGILPGIRSIFRKAVTNQSEASTSLTKTLGLHEDTPTLAPFLGKSAIRRGIKVYGQDDPVDVVTLRSTTQCHRVSLPFRNVASKDADHFNYSFKTDLVSTPNVEIRQPEVLANSSQSRFYFTTRVIVTDRSLWIPPHRRQGFHSHRWTISLHSPSYAHDLTTILESITVTPADTMASSVYTHVSADSPPYVVVGTSDRPFLARIELLFNGIGGSEAISESQKIILEHWVELDSVKSATPAVGEEQVMDIELDKRTVIGPSHPNHPAIDSKAIWDLALPMASQLDAIATIAEEPNYSQVLTRLTAAYPMVKGAYISVFVWVTCPTALSESKNAVDVPYRFAQTKVHLQSMNMGRRKALEWARAKALRGAYLEETTGRNDQSDFPTLSVGDVYVWLSSKGYSYRPGATQTPAEEDSSRSGNYCHLCGLNQDTCKLISQSCSEDGLPDSHRTTKFPLVDIKDILTHAAPPTINTVVPQFEFRALLSAADPKLVEFVKATVEPLVLPSFRVEGGKHPTTDGKLASCALLSLVMKSFIRSLILGGLNMSRQDLDSALKEANKKRRYAFTRTERMLTTSHIVQAVAAQGFLLRCLAHVGVLDNR</sequence>
<proteinExistence type="predicted"/>
<dbReference type="InterPro" id="IPR038704">
    <property type="entry name" value="YEAST_sf"/>
</dbReference>
<evidence type="ECO:0000313" key="4">
    <source>
        <dbReference type="EMBL" id="KIL67459.1"/>
    </source>
</evidence>
<feature type="domain" description="YEATS" evidence="3">
    <location>
        <begin position="350"/>
        <end position="505"/>
    </location>
</feature>
<dbReference type="AlphaFoldDB" id="A0A0C2TKC7"/>
<evidence type="ECO:0000259" key="3">
    <source>
        <dbReference type="PROSITE" id="PS51037"/>
    </source>
</evidence>
<evidence type="ECO:0000313" key="5">
    <source>
        <dbReference type="Proteomes" id="UP000054549"/>
    </source>
</evidence>
<protein>
    <recommendedName>
        <fullName evidence="3">YEATS domain-containing protein</fullName>
    </recommendedName>
</protein>
<dbReference type="GO" id="GO:0005634">
    <property type="term" value="C:nucleus"/>
    <property type="evidence" value="ECO:0007669"/>
    <property type="project" value="UniProtKB-SubCell"/>
</dbReference>
<dbReference type="HOGENOM" id="CLU_012846_0_0_1"/>
<accession>A0A0C2TKC7</accession>
<evidence type="ECO:0000256" key="2">
    <source>
        <dbReference type="PROSITE-ProRule" id="PRU00376"/>
    </source>
</evidence>
<dbReference type="STRING" id="946122.A0A0C2TKC7"/>
<name>A0A0C2TKC7_AMAMK</name>
<dbReference type="Proteomes" id="UP000054549">
    <property type="component" value="Unassembled WGS sequence"/>
</dbReference>
<dbReference type="InterPro" id="IPR055129">
    <property type="entry name" value="YEATS_dom"/>
</dbReference>
<dbReference type="Pfam" id="PF22951">
    <property type="entry name" value="3HBD"/>
    <property type="match status" value="1"/>
</dbReference>
<organism evidence="4 5">
    <name type="scientific">Amanita muscaria (strain Koide BX008)</name>
    <dbReference type="NCBI Taxonomy" id="946122"/>
    <lineage>
        <taxon>Eukaryota</taxon>
        <taxon>Fungi</taxon>
        <taxon>Dikarya</taxon>
        <taxon>Basidiomycota</taxon>
        <taxon>Agaricomycotina</taxon>
        <taxon>Agaricomycetes</taxon>
        <taxon>Agaricomycetidae</taxon>
        <taxon>Agaricales</taxon>
        <taxon>Pluteineae</taxon>
        <taxon>Amanitaceae</taxon>
        <taxon>Amanita</taxon>
    </lineage>
</organism>
<dbReference type="InterPro" id="IPR055127">
    <property type="entry name" value="YEATS2_3HBD"/>
</dbReference>
<dbReference type="OrthoDB" id="1741717at2759"/>
<dbReference type="InParanoid" id="A0A0C2TKC7"/>